<dbReference type="InterPro" id="IPR015168">
    <property type="entry name" value="SsuA/THI5"/>
</dbReference>
<sequence>MCNRCDPDFDLGTLSRRGFLRGASAAGAAMALPLGMMGGLMPGLASAATTIKATHGTGLCNLAFFLVEKQGLAQPDGVDLRFVVTPTNADIATLFGAGQVDMSVLPYSNFLTLYDAGAPVKIVAGAGVEGCILVAREGIQSAADLRGKTLGTFQADTLEVLPYDYLRKADMSFKDVKVRYFNTSPELAQAFINGAVDAMCHIEPYATRALEERKGSTVLSDGRDLYHNLYSDCVLAVRTPLLERNPQAVKAIIKAMFQAQASVENDVDAALRETVGSYYKTSFEAAKLAASKQPVMVDQRNNTQFILERGQSMRELGYVRKLASRDAIDWTLLEEVIAENPALYDSVKLKSA</sequence>
<dbReference type="AlphaFoldDB" id="A0A556ARI2"/>
<evidence type="ECO:0000256" key="1">
    <source>
        <dbReference type="ARBA" id="ARBA00004418"/>
    </source>
</evidence>
<comment type="subcellular location">
    <subcellularLocation>
        <location evidence="1">Periplasm</location>
    </subcellularLocation>
</comment>
<evidence type="ECO:0000256" key="3">
    <source>
        <dbReference type="ARBA" id="ARBA00022729"/>
    </source>
</evidence>
<dbReference type="OrthoDB" id="8555942at2"/>
<dbReference type="PANTHER" id="PTHR30024">
    <property type="entry name" value="ALIPHATIC SULFONATES-BINDING PROTEIN-RELATED"/>
    <property type="match status" value="1"/>
</dbReference>
<feature type="domain" description="SsuA/THI5-like" evidence="4">
    <location>
        <begin position="69"/>
        <end position="260"/>
    </location>
</feature>
<dbReference type="Gene3D" id="3.40.190.10">
    <property type="entry name" value="Periplasmic binding protein-like II"/>
    <property type="match status" value="2"/>
</dbReference>
<name>A0A556ARI2_9BURK</name>
<evidence type="ECO:0000259" key="4">
    <source>
        <dbReference type="Pfam" id="PF09084"/>
    </source>
</evidence>
<organism evidence="5 6">
    <name type="scientific">Verticiella sediminum</name>
    <dbReference type="NCBI Taxonomy" id="1247510"/>
    <lineage>
        <taxon>Bacteria</taxon>
        <taxon>Pseudomonadati</taxon>
        <taxon>Pseudomonadota</taxon>
        <taxon>Betaproteobacteria</taxon>
        <taxon>Burkholderiales</taxon>
        <taxon>Alcaligenaceae</taxon>
        <taxon>Verticiella</taxon>
    </lineage>
</organism>
<keyword evidence="6" id="KW-1185">Reference proteome</keyword>
<proteinExistence type="inferred from homology"/>
<dbReference type="Pfam" id="PF09084">
    <property type="entry name" value="NMT1"/>
    <property type="match status" value="1"/>
</dbReference>
<dbReference type="InterPro" id="IPR006311">
    <property type="entry name" value="TAT_signal"/>
</dbReference>
<dbReference type="GO" id="GO:0042597">
    <property type="term" value="C:periplasmic space"/>
    <property type="evidence" value="ECO:0007669"/>
    <property type="project" value="UniProtKB-SubCell"/>
</dbReference>
<evidence type="ECO:0000256" key="2">
    <source>
        <dbReference type="ARBA" id="ARBA00010742"/>
    </source>
</evidence>
<keyword evidence="3" id="KW-0732">Signal</keyword>
<dbReference type="EMBL" id="VLTJ01000021">
    <property type="protein sequence ID" value="TSH95549.1"/>
    <property type="molecule type" value="Genomic_DNA"/>
</dbReference>
<evidence type="ECO:0000313" key="5">
    <source>
        <dbReference type="EMBL" id="TSH95549.1"/>
    </source>
</evidence>
<evidence type="ECO:0000313" key="6">
    <source>
        <dbReference type="Proteomes" id="UP000318405"/>
    </source>
</evidence>
<dbReference type="NCBIfam" id="TIGR01409">
    <property type="entry name" value="TAT_signal_seq"/>
    <property type="match status" value="1"/>
</dbReference>
<accession>A0A556ARI2</accession>
<protein>
    <submittedName>
        <fullName evidence="5">Transporter substrate-binding domain-containing protein</fullName>
    </submittedName>
</protein>
<dbReference type="RefSeq" id="WP_143948238.1">
    <property type="nucleotide sequence ID" value="NZ_BAABMB010000002.1"/>
</dbReference>
<gene>
    <name evidence="5" type="ORF">FOZ76_10655</name>
</gene>
<comment type="similarity">
    <text evidence="2">Belongs to the bacterial solute-binding protein SsuA/TauA family.</text>
</comment>
<dbReference type="SUPFAM" id="SSF53850">
    <property type="entry name" value="Periplasmic binding protein-like II"/>
    <property type="match status" value="1"/>
</dbReference>
<dbReference type="Proteomes" id="UP000318405">
    <property type="component" value="Unassembled WGS sequence"/>
</dbReference>
<reference evidence="5 6" key="1">
    <citation type="submission" date="2019-07" db="EMBL/GenBank/DDBJ databases">
        <title>Qingshengfaniella alkalisoli gen. nov., sp. nov., isolated from saline soil.</title>
        <authorList>
            <person name="Xu L."/>
            <person name="Huang X.-X."/>
            <person name="Sun J.-Q."/>
        </authorList>
    </citation>
    <scope>NUCLEOTIDE SEQUENCE [LARGE SCALE GENOMIC DNA]</scope>
    <source>
        <strain evidence="5 6">DSM 27279</strain>
    </source>
</reference>
<dbReference type="PANTHER" id="PTHR30024:SF47">
    <property type="entry name" value="TAURINE-BINDING PERIPLASMIC PROTEIN"/>
    <property type="match status" value="1"/>
</dbReference>
<comment type="caution">
    <text evidence="5">The sequence shown here is derived from an EMBL/GenBank/DDBJ whole genome shotgun (WGS) entry which is preliminary data.</text>
</comment>
<dbReference type="InterPro" id="IPR019546">
    <property type="entry name" value="TAT_signal_bac_arc"/>
</dbReference>
<dbReference type="PROSITE" id="PS51318">
    <property type="entry name" value="TAT"/>
    <property type="match status" value="1"/>
</dbReference>